<dbReference type="InterPro" id="IPR027417">
    <property type="entry name" value="P-loop_NTPase"/>
</dbReference>
<dbReference type="InterPro" id="IPR056955">
    <property type="entry name" value="ORC-CDC6-like"/>
</dbReference>
<dbReference type="Pfam" id="PF24389">
    <property type="entry name" value="ORC-CDC6-like"/>
    <property type="match status" value="1"/>
</dbReference>
<evidence type="ECO:0008006" key="3">
    <source>
        <dbReference type="Google" id="ProtNLM"/>
    </source>
</evidence>
<evidence type="ECO:0000313" key="2">
    <source>
        <dbReference type="Proteomes" id="UP001553161"/>
    </source>
</evidence>
<reference evidence="1 2" key="1">
    <citation type="submission" date="2024-07" db="EMBL/GenBank/DDBJ databases">
        <authorList>
            <person name="Kang M."/>
        </authorList>
    </citation>
    <scope>NUCLEOTIDE SEQUENCE [LARGE SCALE GENOMIC DNA]</scope>
    <source>
        <strain evidence="1 2">DFM31</strain>
    </source>
</reference>
<dbReference type="Proteomes" id="UP001553161">
    <property type="component" value="Unassembled WGS sequence"/>
</dbReference>
<organism evidence="1 2">
    <name type="scientific">Meridianimarinicoccus marinus</name>
    <dbReference type="NCBI Taxonomy" id="3231483"/>
    <lineage>
        <taxon>Bacteria</taxon>
        <taxon>Pseudomonadati</taxon>
        <taxon>Pseudomonadota</taxon>
        <taxon>Alphaproteobacteria</taxon>
        <taxon>Rhodobacterales</taxon>
        <taxon>Paracoccaceae</taxon>
        <taxon>Meridianimarinicoccus</taxon>
    </lineage>
</organism>
<dbReference type="SUPFAM" id="SSF52540">
    <property type="entry name" value="P-loop containing nucleoside triphosphate hydrolases"/>
    <property type="match status" value="1"/>
</dbReference>
<protein>
    <recommendedName>
        <fullName evidence="3">ATP-binding protein</fullName>
    </recommendedName>
</protein>
<name>A0ABV3L0Y2_9RHOB</name>
<accession>A0ABV3L0Y2</accession>
<comment type="caution">
    <text evidence="1">The sequence shown here is derived from an EMBL/GenBank/DDBJ whole genome shotgun (WGS) entry which is preliminary data.</text>
</comment>
<gene>
    <name evidence="1" type="ORF">AB0T83_00140</name>
</gene>
<evidence type="ECO:0000313" key="1">
    <source>
        <dbReference type="EMBL" id="MEV8465186.1"/>
    </source>
</evidence>
<dbReference type="RefSeq" id="WP_366190508.1">
    <property type="nucleotide sequence ID" value="NZ_JBFBVU010000001.1"/>
</dbReference>
<dbReference type="EMBL" id="JBFBVU010000001">
    <property type="protein sequence ID" value="MEV8465186.1"/>
    <property type="molecule type" value="Genomic_DNA"/>
</dbReference>
<keyword evidence="2" id="KW-1185">Reference proteome</keyword>
<proteinExistence type="predicted"/>
<sequence length="544" mass="61531">MKQDFDSDIALRTLIRLKGRAERLAPDQVVESFSSVGPLQDLLATEDHQVIFGRRGTGKTHALRFLYSTQLDEGDCALFVDMRSLGSDGSMYSDPSLPVTDRTTRLLLDTLAFIQDGILDYLLSTPEVNLTLVDSKLEAFNNACAQVRVTGETTATYEDKSENTTSSSINLAAKLKGLMPGGDASVNRSSGGMKTDSVKLQKTGVERLAVRFPNLSSALRDLCNAIPANRIWVILDEWSSLPQEVQPFLADMLRRAFFTIPNITVKIGAIEHRTKFLLESGADNSIGLEPTADVRNNVRLDEFLLFDNDKDRSVAFFKEFLFKHVLSYCREKGWAEPKDSNELYRAAFNQKTSFEEFVKSCEGVPRDALHIVSSCAQMAYGKRIDIPIVRTAGHKYYQDDKSSQVDANPALRDLLQFIVDKSIRQKKTNAFLLEAGSKDRNVDLLFDRRLIHLRQKNVSSRDRAGTRYYHYKIDYGCYVDLIATNLMPQEVAFDRENKLEDIVSMVEVPGEDDGRSYRRSILEIQEFYESHPEHLAPEISWRTE</sequence>